<dbReference type="EMBL" id="SLWS01000002">
    <property type="protein sequence ID" value="TCO62855.1"/>
    <property type="molecule type" value="Genomic_DNA"/>
</dbReference>
<gene>
    <name evidence="1" type="ORF">EV192_102994</name>
</gene>
<evidence type="ECO:0000313" key="2">
    <source>
        <dbReference type="Proteomes" id="UP000295680"/>
    </source>
</evidence>
<organism evidence="1 2">
    <name type="scientific">Actinocrispum wychmicini</name>
    <dbReference type="NCBI Taxonomy" id="1213861"/>
    <lineage>
        <taxon>Bacteria</taxon>
        <taxon>Bacillati</taxon>
        <taxon>Actinomycetota</taxon>
        <taxon>Actinomycetes</taxon>
        <taxon>Pseudonocardiales</taxon>
        <taxon>Pseudonocardiaceae</taxon>
        <taxon>Actinocrispum</taxon>
    </lineage>
</organism>
<protein>
    <submittedName>
        <fullName evidence="1">Uncharacterized protein</fullName>
    </submittedName>
</protein>
<dbReference type="Proteomes" id="UP000295680">
    <property type="component" value="Unassembled WGS sequence"/>
</dbReference>
<proteinExistence type="predicted"/>
<name>A0A4R2K8Y5_9PSEU</name>
<dbReference type="RefSeq" id="WP_132114936.1">
    <property type="nucleotide sequence ID" value="NZ_SLWS01000002.1"/>
</dbReference>
<reference evidence="1 2" key="1">
    <citation type="submission" date="2019-03" db="EMBL/GenBank/DDBJ databases">
        <title>Genomic Encyclopedia of Type Strains, Phase IV (KMG-IV): sequencing the most valuable type-strain genomes for metagenomic binning, comparative biology and taxonomic classification.</title>
        <authorList>
            <person name="Goeker M."/>
        </authorList>
    </citation>
    <scope>NUCLEOTIDE SEQUENCE [LARGE SCALE GENOMIC DNA]</scope>
    <source>
        <strain evidence="1 2">DSM 45934</strain>
    </source>
</reference>
<keyword evidence="2" id="KW-1185">Reference proteome</keyword>
<accession>A0A4R2K8Y5</accession>
<comment type="caution">
    <text evidence="1">The sequence shown here is derived from an EMBL/GenBank/DDBJ whole genome shotgun (WGS) entry which is preliminary data.</text>
</comment>
<sequence length="59" mass="6486">MTALAAECACRVTTARQAYRNLEHAGDIARAKPNADKLGRIVLADDHTLRAGDHRMGRR</sequence>
<evidence type="ECO:0000313" key="1">
    <source>
        <dbReference type="EMBL" id="TCO62855.1"/>
    </source>
</evidence>
<dbReference type="AlphaFoldDB" id="A0A4R2K8Y5"/>